<feature type="transmembrane region" description="Helical" evidence="8">
    <location>
        <begin position="124"/>
        <end position="145"/>
    </location>
</feature>
<dbReference type="Proteomes" id="UP000317093">
    <property type="component" value="Chromosome"/>
</dbReference>
<keyword evidence="3" id="KW-0813">Transport</keyword>
<organism evidence="9 10">
    <name type="scientific">Kolteria novifilia</name>
    <dbReference type="NCBI Taxonomy" id="2527975"/>
    <lineage>
        <taxon>Bacteria</taxon>
        <taxon>Pseudomonadati</taxon>
        <taxon>Planctomycetota</taxon>
        <taxon>Planctomycetia</taxon>
        <taxon>Kolteriales</taxon>
        <taxon>Kolteriaceae</taxon>
        <taxon>Kolteria</taxon>
    </lineage>
</organism>
<proteinExistence type="inferred from homology"/>
<keyword evidence="5 8" id="KW-0812">Transmembrane</keyword>
<feature type="transmembrane region" description="Helical" evidence="8">
    <location>
        <begin position="165"/>
        <end position="185"/>
    </location>
</feature>
<name>A0A518B136_9BACT</name>
<keyword evidence="10" id="KW-1185">Reference proteome</keyword>
<dbReference type="InterPro" id="IPR002781">
    <property type="entry name" value="TM_pro_TauE-like"/>
</dbReference>
<dbReference type="KEGG" id="knv:Pan216_15350"/>
<protein>
    <recommendedName>
        <fullName evidence="8">Probable membrane transporter protein</fullName>
    </recommendedName>
</protein>
<accession>A0A518B136</accession>
<sequence>MIWVILATVMTTAAFVQGCLGFGYALVALSVVPYFLPMKDANIVVSFSLVIPLALMFWQARDQVSWSSLRDCYIGAIVGLPLGIAAFAWVHPDWLIIGTAIVILFVSMDGLLRKQRPEATASPSSFWGLVAGVGSGFLGGSIAVAGPPIVAYAARQAWSPLQTRAFLFAFFLVIAALRPPILVIYGLVDMPVFMLSLAAMPCCLLGMKLGGLTSHHIDAQQFRRIIYFALVISSFAMIARVLGAP</sequence>
<dbReference type="PANTHER" id="PTHR30269">
    <property type="entry name" value="TRANSMEMBRANE PROTEIN YFCA"/>
    <property type="match status" value="1"/>
</dbReference>
<evidence type="ECO:0000256" key="1">
    <source>
        <dbReference type="ARBA" id="ARBA00004651"/>
    </source>
</evidence>
<keyword evidence="4 8" id="KW-1003">Cell membrane</keyword>
<evidence type="ECO:0000256" key="6">
    <source>
        <dbReference type="ARBA" id="ARBA00022989"/>
    </source>
</evidence>
<evidence type="ECO:0000256" key="5">
    <source>
        <dbReference type="ARBA" id="ARBA00022692"/>
    </source>
</evidence>
<feature type="transmembrane region" description="Helical" evidence="8">
    <location>
        <begin position="192"/>
        <end position="213"/>
    </location>
</feature>
<feature type="transmembrane region" description="Helical" evidence="8">
    <location>
        <begin position="225"/>
        <end position="243"/>
    </location>
</feature>
<evidence type="ECO:0000256" key="2">
    <source>
        <dbReference type="ARBA" id="ARBA00009142"/>
    </source>
</evidence>
<dbReference type="RefSeq" id="WP_419193369.1">
    <property type="nucleotide sequence ID" value="NZ_CP036279.1"/>
</dbReference>
<evidence type="ECO:0000256" key="7">
    <source>
        <dbReference type="ARBA" id="ARBA00023136"/>
    </source>
</evidence>
<keyword evidence="6 8" id="KW-1133">Transmembrane helix</keyword>
<evidence type="ECO:0000256" key="4">
    <source>
        <dbReference type="ARBA" id="ARBA00022475"/>
    </source>
</evidence>
<evidence type="ECO:0000256" key="3">
    <source>
        <dbReference type="ARBA" id="ARBA00022448"/>
    </source>
</evidence>
<feature type="transmembrane region" description="Helical" evidence="8">
    <location>
        <begin position="72"/>
        <end position="89"/>
    </location>
</feature>
<evidence type="ECO:0000313" key="9">
    <source>
        <dbReference type="EMBL" id="QDU60686.1"/>
    </source>
</evidence>
<dbReference type="PANTHER" id="PTHR30269:SF37">
    <property type="entry name" value="MEMBRANE TRANSPORTER PROTEIN"/>
    <property type="match status" value="1"/>
</dbReference>
<feature type="transmembrane region" description="Helical" evidence="8">
    <location>
        <begin position="41"/>
        <end position="60"/>
    </location>
</feature>
<dbReference type="Pfam" id="PF01925">
    <property type="entry name" value="TauE"/>
    <property type="match status" value="1"/>
</dbReference>
<feature type="transmembrane region" description="Helical" evidence="8">
    <location>
        <begin position="12"/>
        <end position="35"/>
    </location>
</feature>
<comment type="subcellular location">
    <subcellularLocation>
        <location evidence="1 8">Cell membrane</location>
        <topology evidence="1 8">Multi-pass membrane protein</topology>
    </subcellularLocation>
</comment>
<evidence type="ECO:0000256" key="8">
    <source>
        <dbReference type="RuleBase" id="RU363041"/>
    </source>
</evidence>
<comment type="similarity">
    <text evidence="2 8">Belongs to the 4-toluene sulfonate uptake permease (TSUP) (TC 2.A.102) family.</text>
</comment>
<reference evidence="9 10" key="1">
    <citation type="submission" date="2019-02" db="EMBL/GenBank/DDBJ databases">
        <title>Deep-cultivation of Planctomycetes and their phenomic and genomic characterization uncovers novel biology.</title>
        <authorList>
            <person name="Wiegand S."/>
            <person name="Jogler M."/>
            <person name="Boedeker C."/>
            <person name="Pinto D."/>
            <person name="Vollmers J."/>
            <person name="Rivas-Marin E."/>
            <person name="Kohn T."/>
            <person name="Peeters S.H."/>
            <person name="Heuer A."/>
            <person name="Rast P."/>
            <person name="Oberbeckmann S."/>
            <person name="Bunk B."/>
            <person name="Jeske O."/>
            <person name="Meyerdierks A."/>
            <person name="Storesund J.E."/>
            <person name="Kallscheuer N."/>
            <person name="Luecker S."/>
            <person name="Lage O.M."/>
            <person name="Pohl T."/>
            <person name="Merkel B.J."/>
            <person name="Hornburger P."/>
            <person name="Mueller R.-W."/>
            <person name="Bruemmer F."/>
            <person name="Labrenz M."/>
            <person name="Spormann A.M."/>
            <person name="Op den Camp H."/>
            <person name="Overmann J."/>
            <person name="Amann R."/>
            <person name="Jetten M.S.M."/>
            <person name="Mascher T."/>
            <person name="Medema M.H."/>
            <person name="Devos D.P."/>
            <person name="Kaster A.-K."/>
            <person name="Ovreas L."/>
            <person name="Rohde M."/>
            <person name="Galperin M.Y."/>
            <person name="Jogler C."/>
        </authorList>
    </citation>
    <scope>NUCLEOTIDE SEQUENCE [LARGE SCALE GENOMIC DNA]</scope>
    <source>
        <strain evidence="9 10">Pan216</strain>
    </source>
</reference>
<dbReference type="AlphaFoldDB" id="A0A518B136"/>
<keyword evidence="7 8" id="KW-0472">Membrane</keyword>
<feature type="transmembrane region" description="Helical" evidence="8">
    <location>
        <begin position="95"/>
        <end position="112"/>
    </location>
</feature>
<dbReference type="EMBL" id="CP036279">
    <property type="protein sequence ID" value="QDU60686.1"/>
    <property type="molecule type" value="Genomic_DNA"/>
</dbReference>
<gene>
    <name evidence="9" type="ORF">Pan216_15350</name>
</gene>
<dbReference type="GO" id="GO:0005886">
    <property type="term" value="C:plasma membrane"/>
    <property type="evidence" value="ECO:0007669"/>
    <property type="project" value="UniProtKB-SubCell"/>
</dbReference>
<evidence type="ECO:0000313" key="10">
    <source>
        <dbReference type="Proteomes" id="UP000317093"/>
    </source>
</evidence>
<dbReference type="InterPro" id="IPR052017">
    <property type="entry name" value="TSUP"/>
</dbReference>